<organism evidence="2 3">
    <name type="scientific">Kipferlia bialata</name>
    <dbReference type="NCBI Taxonomy" id="797122"/>
    <lineage>
        <taxon>Eukaryota</taxon>
        <taxon>Metamonada</taxon>
        <taxon>Carpediemonas-like organisms</taxon>
        <taxon>Kipferlia</taxon>
    </lineage>
</organism>
<sequence length="238" mass="26071">MGILCAIWLCALFLLVLRLVWIRVTPSPHMVSFKSSVFAAPSYVQTHVGDTSLLLGMEAGKQTLSADLASETDVRVYLSPSFDPTIKRYAYSPYRPKDSLELKLTWKPLVTTVTVDGVPTPTSDSLLLRAQNAGSEVEIVGMTAEGERVCTYTVLVMHHLVQPMNNTVQLREAVAPGLITGMATVAGPTKHFGIGSVLRNLISSGGYLQLFRVLKSRKNNPFHDLGDPVVKEHLDPIR</sequence>
<name>A0A9K3GMB8_9EUKA</name>
<dbReference type="Proteomes" id="UP000265618">
    <property type="component" value="Unassembled WGS sequence"/>
</dbReference>
<protein>
    <recommendedName>
        <fullName evidence="4">Cadherin-like beta sandwich domain-containing protein</fullName>
    </recommendedName>
</protein>
<feature type="chain" id="PRO_5039922811" description="Cadherin-like beta sandwich domain-containing protein" evidence="1">
    <location>
        <begin position="23"/>
        <end position="238"/>
    </location>
</feature>
<evidence type="ECO:0000313" key="2">
    <source>
        <dbReference type="EMBL" id="GIQ87465.1"/>
    </source>
</evidence>
<evidence type="ECO:0008006" key="4">
    <source>
        <dbReference type="Google" id="ProtNLM"/>
    </source>
</evidence>
<evidence type="ECO:0000313" key="3">
    <source>
        <dbReference type="Proteomes" id="UP000265618"/>
    </source>
</evidence>
<dbReference type="AlphaFoldDB" id="A0A9K3GMB8"/>
<dbReference type="EMBL" id="BDIP01003249">
    <property type="protein sequence ID" value="GIQ87465.1"/>
    <property type="molecule type" value="Genomic_DNA"/>
</dbReference>
<comment type="caution">
    <text evidence="2">The sequence shown here is derived from an EMBL/GenBank/DDBJ whole genome shotgun (WGS) entry which is preliminary data.</text>
</comment>
<keyword evidence="3" id="KW-1185">Reference proteome</keyword>
<gene>
    <name evidence="2" type="ORF">KIPB_009509</name>
</gene>
<evidence type="ECO:0000256" key="1">
    <source>
        <dbReference type="SAM" id="SignalP"/>
    </source>
</evidence>
<proteinExistence type="predicted"/>
<accession>A0A9K3GMB8</accession>
<feature type="signal peptide" evidence="1">
    <location>
        <begin position="1"/>
        <end position="22"/>
    </location>
</feature>
<reference evidence="2 3" key="1">
    <citation type="journal article" date="2018" name="PLoS ONE">
        <title>The draft genome of Kipferlia bialata reveals reductive genome evolution in fornicate parasites.</title>
        <authorList>
            <person name="Tanifuji G."/>
            <person name="Takabayashi S."/>
            <person name="Kume K."/>
            <person name="Takagi M."/>
            <person name="Nakayama T."/>
            <person name="Kamikawa R."/>
            <person name="Inagaki Y."/>
            <person name="Hashimoto T."/>
        </authorList>
    </citation>
    <scope>NUCLEOTIDE SEQUENCE [LARGE SCALE GENOMIC DNA]</scope>
    <source>
        <strain evidence="2">NY0173</strain>
    </source>
</reference>
<feature type="non-terminal residue" evidence="2">
    <location>
        <position position="1"/>
    </location>
</feature>
<keyword evidence="1" id="KW-0732">Signal</keyword>